<evidence type="ECO:0000256" key="7">
    <source>
        <dbReference type="ARBA" id="ARBA00022857"/>
    </source>
</evidence>
<protein>
    <recommendedName>
        <fullName evidence="5">1-deoxy-D-xylulose-5-phosphate reductoisomerase</fullName>
        <ecNumber evidence="5">1.1.1.267</ecNumber>
    </recommendedName>
</protein>
<dbReference type="Pfam" id="PF13288">
    <property type="entry name" value="DXPR_C"/>
    <property type="match status" value="1"/>
</dbReference>
<keyword evidence="16" id="KW-1185">Reference proteome</keyword>
<keyword evidence="7" id="KW-0521">NADP</keyword>
<dbReference type="SUPFAM" id="SSF69055">
    <property type="entry name" value="1-deoxy-D-xylulose-5-phosphate reductoisomerase, C-terminal domain"/>
    <property type="match status" value="1"/>
</dbReference>
<evidence type="ECO:0000256" key="9">
    <source>
        <dbReference type="ARBA" id="ARBA00023211"/>
    </source>
</evidence>
<evidence type="ECO:0000259" key="12">
    <source>
        <dbReference type="Pfam" id="PF02670"/>
    </source>
</evidence>
<dbReference type="EC" id="1.1.1.267" evidence="5"/>
<keyword evidence="9" id="KW-0464">Manganese</keyword>
<evidence type="ECO:0000313" key="15">
    <source>
        <dbReference type="EMBL" id="KAK9818562.1"/>
    </source>
</evidence>
<evidence type="ECO:0000256" key="8">
    <source>
        <dbReference type="ARBA" id="ARBA00023002"/>
    </source>
</evidence>
<gene>
    <name evidence="15" type="ORF">WJX74_009551</name>
</gene>
<dbReference type="InterPro" id="IPR036291">
    <property type="entry name" value="NAD(P)-bd_dom_sf"/>
</dbReference>
<comment type="caution">
    <text evidence="15">The sequence shown here is derived from an EMBL/GenBank/DDBJ whole genome shotgun (WGS) entry which is preliminary data.</text>
</comment>
<evidence type="ECO:0000256" key="11">
    <source>
        <dbReference type="ARBA" id="ARBA00048543"/>
    </source>
</evidence>
<keyword evidence="6" id="KW-0479">Metal-binding</keyword>
<dbReference type="PANTHER" id="PTHR30525">
    <property type="entry name" value="1-DEOXY-D-XYLULOSE 5-PHOSPHATE REDUCTOISOMERASE"/>
    <property type="match status" value="1"/>
</dbReference>
<comment type="cofactor">
    <cofactor evidence="2">
        <name>Mg(2+)</name>
        <dbReference type="ChEBI" id="CHEBI:18420"/>
    </cofactor>
</comment>
<keyword evidence="8" id="KW-0560">Oxidoreductase</keyword>
<evidence type="ECO:0000259" key="14">
    <source>
        <dbReference type="Pfam" id="PF13288"/>
    </source>
</evidence>
<comment type="cofactor">
    <cofactor evidence="1">
        <name>Mn(2+)</name>
        <dbReference type="ChEBI" id="CHEBI:29035"/>
    </cofactor>
</comment>
<dbReference type="InterPro" id="IPR036169">
    <property type="entry name" value="DXPR_C_sf"/>
</dbReference>
<feature type="domain" description="1-deoxy-D-xylulose 5-phosphate reductoisomerase N-terminal" evidence="12">
    <location>
        <begin position="67"/>
        <end position="194"/>
    </location>
</feature>
<organism evidence="15 16">
    <name type="scientific">Apatococcus lobatus</name>
    <dbReference type="NCBI Taxonomy" id="904363"/>
    <lineage>
        <taxon>Eukaryota</taxon>
        <taxon>Viridiplantae</taxon>
        <taxon>Chlorophyta</taxon>
        <taxon>core chlorophytes</taxon>
        <taxon>Trebouxiophyceae</taxon>
        <taxon>Chlorellales</taxon>
        <taxon>Chlorellaceae</taxon>
        <taxon>Apatococcus</taxon>
    </lineage>
</organism>
<comment type="pathway">
    <text evidence="3">Isoprenoid biosynthesis; isopentenyl diphosphate biosynthesis via DXP pathway; isopentenyl diphosphate from 1-deoxy-D-xylulose 5-phosphate: step 1/6.</text>
</comment>
<dbReference type="FunFam" id="3.40.50.720:FF:000183">
    <property type="entry name" value="1-deoxy-D-xylulose 5-phosphate reductoisomerase, chloroplastic"/>
    <property type="match status" value="1"/>
</dbReference>
<sequence>MLAGQKPVCGRGVICDPLRIGRQQSCRKCKQIVRAGVTVPPAWPGRVTVTEADSNRMTNQSGPKPFSVLGSTGSIGTQTLDIVREHRDKFDIVGLAAGGNLDLLAEQVREFEPSLVAIRDESRIGELKEALSGMSKLPEIVVGQQGAEEVARHPDAVSVVTGIVGCAGLSPTCAAIEAGKEICLANKETLIAGGPFVLPLAAKHNVPLLPADSEHSAIFQCLQGIPDQGLRRILLTASGGAFRDLPVDKLPTVTVADALKHPNWAMGKKITVDSATLMNKGLEVIEAHYLFGVDYDNIEIIIHPQSIIHSMIETADSSVLGQLGWASMKLPILYTMSWPGRVECSEQTWPRLDLVKLGSLTFKEPDHVKYPAMNVAYAAGRAGGTMTGVLSAANEMAVEMFIDEKIGYLEIMKYVEKCCDVHRRS</sequence>
<evidence type="ECO:0000256" key="4">
    <source>
        <dbReference type="ARBA" id="ARBA00006825"/>
    </source>
</evidence>
<dbReference type="GO" id="GO:0030145">
    <property type="term" value="F:manganese ion binding"/>
    <property type="evidence" value="ECO:0007669"/>
    <property type="project" value="TreeGrafter"/>
</dbReference>
<name>A0AAW1QCB3_9CHLO</name>
<dbReference type="PANTHER" id="PTHR30525:SF0">
    <property type="entry name" value="1-DEOXY-D-XYLULOSE 5-PHOSPHATE REDUCTOISOMERASE, CHLOROPLASTIC"/>
    <property type="match status" value="1"/>
</dbReference>
<evidence type="ECO:0000259" key="13">
    <source>
        <dbReference type="Pfam" id="PF08436"/>
    </source>
</evidence>
<comment type="catalytic activity">
    <reaction evidence="11">
        <text>2-C-methyl-D-erythritol 4-phosphate + NADP(+) = 1-deoxy-D-xylulose 5-phosphate + NADPH + H(+)</text>
        <dbReference type="Rhea" id="RHEA:13717"/>
        <dbReference type="ChEBI" id="CHEBI:15378"/>
        <dbReference type="ChEBI" id="CHEBI:57783"/>
        <dbReference type="ChEBI" id="CHEBI:57792"/>
        <dbReference type="ChEBI" id="CHEBI:58262"/>
        <dbReference type="ChEBI" id="CHEBI:58349"/>
        <dbReference type="EC" id="1.1.1.267"/>
    </reaction>
    <physiologicalReaction direction="right-to-left" evidence="11">
        <dbReference type="Rhea" id="RHEA:13719"/>
    </physiologicalReaction>
</comment>
<dbReference type="GO" id="GO:0051484">
    <property type="term" value="P:isopentenyl diphosphate biosynthetic process, methylerythritol 4-phosphate pathway involved in terpenoid biosynthetic process"/>
    <property type="evidence" value="ECO:0007669"/>
    <property type="project" value="TreeGrafter"/>
</dbReference>
<evidence type="ECO:0000313" key="16">
    <source>
        <dbReference type="Proteomes" id="UP001438707"/>
    </source>
</evidence>
<comment type="similarity">
    <text evidence="4">Belongs to the DXR family.</text>
</comment>
<dbReference type="InterPro" id="IPR026877">
    <property type="entry name" value="DXPR_C"/>
</dbReference>
<dbReference type="Proteomes" id="UP001438707">
    <property type="component" value="Unassembled WGS sequence"/>
</dbReference>
<feature type="domain" description="DXP reductoisomerase C-terminal" evidence="14">
    <location>
        <begin position="323"/>
        <end position="421"/>
    </location>
</feature>
<feature type="domain" description="1-deoxy-D-xylulose 5-phosphate reductoisomerase C-terminal" evidence="13">
    <location>
        <begin position="208"/>
        <end position="291"/>
    </location>
</feature>
<evidence type="ECO:0000256" key="5">
    <source>
        <dbReference type="ARBA" id="ARBA00012366"/>
    </source>
</evidence>
<evidence type="ECO:0000256" key="10">
    <source>
        <dbReference type="ARBA" id="ARBA00023229"/>
    </source>
</evidence>
<evidence type="ECO:0000256" key="6">
    <source>
        <dbReference type="ARBA" id="ARBA00022723"/>
    </source>
</evidence>
<evidence type="ECO:0000256" key="3">
    <source>
        <dbReference type="ARBA" id="ARBA00005094"/>
    </source>
</evidence>
<reference evidence="15 16" key="1">
    <citation type="journal article" date="2024" name="Nat. Commun.">
        <title>Phylogenomics reveals the evolutionary origins of lichenization in chlorophyte algae.</title>
        <authorList>
            <person name="Puginier C."/>
            <person name="Libourel C."/>
            <person name="Otte J."/>
            <person name="Skaloud P."/>
            <person name="Haon M."/>
            <person name="Grisel S."/>
            <person name="Petersen M."/>
            <person name="Berrin J.G."/>
            <person name="Delaux P.M."/>
            <person name="Dal Grande F."/>
            <person name="Keller J."/>
        </authorList>
    </citation>
    <scope>NUCLEOTIDE SEQUENCE [LARGE SCALE GENOMIC DNA]</scope>
    <source>
        <strain evidence="15 16">SAG 2145</strain>
    </source>
</reference>
<keyword evidence="10" id="KW-0414">Isoprene biosynthesis</keyword>
<dbReference type="InterPro" id="IPR003821">
    <property type="entry name" value="DXP_reductoisomerase"/>
</dbReference>
<dbReference type="EMBL" id="JALJOS010000060">
    <property type="protein sequence ID" value="KAK9818562.1"/>
    <property type="molecule type" value="Genomic_DNA"/>
</dbReference>
<evidence type="ECO:0000256" key="2">
    <source>
        <dbReference type="ARBA" id="ARBA00001946"/>
    </source>
</evidence>
<dbReference type="InterPro" id="IPR013512">
    <property type="entry name" value="DXP_reductoisomerase_N"/>
</dbReference>
<dbReference type="NCBIfam" id="TIGR00243">
    <property type="entry name" value="Dxr"/>
    <property type="match status" value="1"/>
</dbReference>
<dbReference type="SUPFAM" id="SSF55347">
    <property type="entry name" value="Glyceraldehyde-3-phosphate dehydrogenase-like, C-terminal domain"/>
    <property type="match status" value="1"/>
</dbReference>
<dbReference type="SUPFAM" id="SSF51735">
    <property type="entry name" value="NAD(P)-binding Rossmann-fold domains"/>
    <property type="match status" value="1"/>
</dbReference>
<dbReference type="InterPro" id="IPR013644">
    <property type="entry name" value="DXP_reductoisomerase_C"/>
</dbReference>
<dbReference type="GO" id="GO:0070402">
    <property type="term" value="F:NADPH binding"/>
    <property type="evidence" value="ECO:0007669"/>
    <property type="project" value="InterPro"/>
</dbReference>
<dbReference type="GO" id="GO:0030604">
    <property type="term" value="F:1-deoxy-D-xylulose-5-phosphate reductoisomerase activity"/>
    <property type="evidence" value="ECO:0007669"/>
    <property type="project" value="UniProtKB-EC"/>
</dbReference>
<dbReference type="Pfam" id="PF02670">
    <property type="entry name" value="DXP_reductoisom"/>
    <property type="match status" value="1"/>
</dbReference>
<evidence type="ECO:0000256" key="1">
    <source>
        <dbReference type="ARBA" id="ARBA00001936"/>
    </source>
</evidence>
<dbReference type="Gene3D" id="1.10.1740.10">
    <property type="match status" value="1"/>
</dbReference>
<dbReference type="HAMAP" id="MF_00183">
    <property type="entry name" value="DXP_reductoisom"/>
    <property type="match status" value="1"/>
</dbReference>
<dbReference type="AlphaFoldDB" id="A0AAW1QCB3"/>
<dbReference type="Pfam" id="PF08436">
    <property type="entry name" value="DXP_redisom_C"/>
    <property type="match status" value="1"/>
</dbReference>
<accession>A0AAW1QCB3</accession>
<dbReference type="NCBIfam" id="NF009114">
    <property type="entry name" value="PRK12464.1"/>
    <property type="match status" value="1"/>
</dbReference>
<dbReference type="Gene3D" id="3.40.50.720">
    <property type="entry name" value="NAD(P)-binding Rossmann-like Domain"/>
    <property type="match status" value="1"/>
</dbReference>
<dbReference type="PIRSF" id="PIRSF006205">
    <property type="entry name" value="Dxp_reductismrs"/>
    <property type="match status" value="1"/>
</dbReference>
<proteinExistence type="inferred from homology"/>